<name>A0A383TW24_9FLAO</name>
<dbReference type="EMBL" id="UNSC01000001">
    <property type="protein sequence ID" value="SZD71428.1"/>
    <property type="molecule type" value="Genomic_DNA"/>
</dbReference>
<gene>
    <name evidence="1" type="ORF">SAMEA104719789_00527</name>
</gene>
<reference evidence="1 2" key="1">
    <citation type="submission" date="2018-09" db="EMBL/GenBank/DDBJ databases">
        <authorList>
            <consortium name="Pathogen Informatics"/>
        </authorList>
    </citation>
    <scope>NUCLEOTIDE SEQUENCE [LARGE SCALE GENOMIC DNA]</scope>
    <source>
        <strain evidence="1 2">OH-22767</strain>
    </source>
</reference>
<organism evidence="1 2">
    <name type="scientific">Candidatus Ornithobacterium hominis</name>
    <dbReference type="NCBI Taxonomy" id="2497989"/>
    <lineage>
        <taxon>Bacteria</taxon>
        <taxon>Pseudomonadati</taxon>
        <taxon>Bacteroidota</taxon>
        <taxon>Flavobacteriia</taxon>
        <taxon>Flavobacteriales</taxon>
        <taxon>Weeksellaceae</taxon>
        <taxon>Ornithobacterium</taxon>
    </lineage>
</organism>
<proteinExistence type="predicted"/>
<protein>
    <recommendedName>
        <fullName evidence="3">Na(+)-translocating NADH-quinone reductase subunit F</fullName>
    </recommendedName>
</protein>
<dbReference type="RefSeq" id="WP_185124681.1">
    <property type="nucleotide sequence ID" value="NZ_OX579588.1"/>
</dbReference>
<evidence type="ECO:0008006" key="3">
    <source>
        <dbReference type="Google" id="ProtNLM"/>
    </source>
</evidence>
<keyword evidence="2" id="KW-1185">Reference proteome</keyword>
<evidence type="ECO:0000313" key="1">
    <source>
        <dbReference type="EMBL" id="SZD71428.1"/>
    </source>
</evidence>
<dbReference type="AlphaFoldDB" id="A0A383TW24"/>
<evidence type="ECO:0000313" key="2">
    <source>
        <dbReference type="Proteomes" id="UP000262142"/>
    </source>
</evidence>
<sequence>MNFTTQELHYLAMNFVGEELQKMEFEFLTVNSQLKKHPQFVTFKKDEKKIFVLVKAAVPPEDYRKIPEYAHKMVAHAKKHNAKVWFAGVGITHASDIQQSPIKGEAYKLLFPGFQFLHE</sequence>
<dbReference type="Proteomes" id="UP000262142">
    <property type="component" value="Unassembled WGS sequence"/>
</dbReference>
<accession>A0A383TW24</accession>